<evidence type="ECO:0000256" key="1">
    <source>
        <dbReference type="SAM" id="SignalP"/>
    </source>
</evidence>
<keyword evidence="1" id="KW-0732">Signal</keyword>
<name>A0A5N5IPV2_9FLAO</name>
<feature type="non-terminal residue" evidence="2">
    <location>
        <position position="276"/>
    </location>
</feature>
<sequence length="276" mass="30449">MKKTVAYLFFVLVSTTCLAQTSTFDNLNANPLTNKAITWVSSNYGNGFGHRIVNSDPGLYTLLNFQGRNNSATWTNILSLTSQGDIGMGTSNPLSKLHVFNGGSNHTPHGFSDLSVEDDDHVMISLLTNNTKSAYYAFADTEDDFVGGIQYDHTLDRMFFRVNNHDADVVIDKYGRVAIGKTDPTAEFDVEGGIRSSDGNDNVTLRSINAESHSEIIWGDDENDRFRFYYNYWNGTANDKEVMTLLPSGNVGIGTTNPGAYKLAVKGKIRAEEIKV</sequence>
<organism evidence="2 3">
    <name type="scientific">Flagellimonas hadalis</name>
    <dbReference type="NCBI Taxonomy" id="2597517"/>
    <lineage>
        <taxon>Bacteria</taxon>
        <taxon>Pseudomonadati</taxon>
        <taxon>Bacteroidota</taxon>
        <taxon>Flavobacteriia</taxon>
        <taxon>Flavobacteriales</taxon>
        <taxon>Flavobacteriaceae</taxon>
        <taxon>Flagellimonas</taxon>
    </lineage>
</organism>
<proteinExistence type="predicted"/>
<comment type="caution">
    <text evidence="2">The sequence shown here is derived from an EMBL/GenBank/DDBJ whole genome shotgun (WGS) entry which is preliminary data.</text>
</comment>
<feature type="signal peptide" evidence="1">
    <location>
        <begin position="1"/>
        <end position="19"/>
    </location>
</feature>
<gene>
    <name evidence="2" type="ORF">FOT42_017900</name>
</gene>
<accession>A0A5N5IPV2</accession>
<feature type="chain" id="PRO_5024390200" evidence="1">
    <location>
        <begin position="20"/>
        <end position="276"/>
    </location>
</feature>
<dbReference type="AlphaFoldDB" id="A0A5N5IPV2"/>
<evidence type="ECO:0000313" key="2">
    <source>
        <dbReference type="EMBL" id="KAB5482737.1"/>
    </source>
</evidence>
<keyword evidence="3" id="KW-1185">Reference proteome</keyword>
<dbReference type="Proteomes" id="UP000319204">
    <property type="component" value="Unassembled WGS sequence"/>
</dbReference>
<protein>
    <submittedName>
        <fullName evidence="2">Uncharacterized protein</fullName>
    </submittedName>
</protein>
<dbReference type="EMBL" id="VNIK02000035">
    <property type="protein sequence ID" value="KAB5482737.1"/>
    <property type="molecule type" value="Genomic_DNA"/>
</dbReference>
<reference evidence="2" key="1">
    <citation type="submission" date="2019-10" db="EMBL/GenBank/DDBJ databases">
        <title>Muricauda hadale sp. nov., a piezophilic bacterium isolated from hadopelagic water of the Mariana Trench.</title>
        <authorList>
            <person name="Wei Y."/>
        </authorList>
    </citation>
    <scope>NUCLEOTIDE SEQUENCE [LARGE SCALE GENOMIC DNA]</scope>
    <source>
        <strain evidence="2">MT-229</strain>
    </source>
</reference>
<evidence type="ECO:0000313" key="3">
    <source>
        <dbReference type="Proteomes" id="UP000319204"/>
    </source>
</evidence>